<gene>
    <name evidence="1" type="ORF">SeMB42_g02142</name>
</gene>
<reference evidence="1 2" key="1">
    <citation type="journal article" date="2019" name="Sci. Rep.">
        <title>Comparative genomics of chytrid fungi reveal insights into the obligate biotrophic and pathogenic lifestyle of Synchytrium endobioticum.</title>
        <authorList>
            <person name="van de Vossenberg B.T.L.H."/>
            <person name="Warris S."/>
            <person name="Nguyen H.D.T."/>
            <person name="van Gent-Pelzer M.P.E."/>
            <person name="Joly D.L."/>
            <person name="van de Geest H.C."/>
            <person name="Bonants P.J.M."/>
            <person name="Smith D.S."/>
            <person name="Levesque C.A."/>
            <person name="van der Lee T.A.J."/>
        </authorList>
    </citation>
    <scope>NUCLEOTIDE SEQUENCE [LARGE SCALE GENOMIC DNA]</scope>
    <source>
        <strain evidence="1 2">MB42</strain>
    </source>
</reference>
<evidence type="ECO:0000313" key="2">
    <source>
        <dbReference type="Proteomes" id="UP000317494"/>
    </source>
</evidence>
<dbReference type="EMBL" id="QEAN01000063">
    <property type="protein sequence ID" value="TPX50715.1"/>
    <property type="molecule type" value="Genomic_DNA"/>
</dbReference>
<protein>
    <submittedName>
        <fullName evidence="1">Uncharacterized protein</fullName>
    </submittedName>
</protein>
<name>A0A507DHC1_9FUNG</name>
<accession>A0A507DHC1</accession>
<dbReference type="Proteomes" id="UP000317494">
    <property type="component" value="Unassembled WGS sequence"/>
</dbReference>
<organism evidence="1 2">
    <name type="scientific">Synchytrium endobioticum</name>
    <dbReference type="NCBI Taxonomy" id="286115"/>
    <lineage>
        <taxon>Eukaryota</taxon>
        <taxon>Fungi</taxon>
        <taxon>Fungi incertae sedis</taxon>
        <taxon>Chytridiomycota</taxon>
        <taxon>Chytridiomycota incertae sedis</taxon>
        <taxon>Chytridiomycetes</taxon>
        <taxon>Synchytriales</taxon>
        <taxon>Synchytriaceae</taxon>
        <taxon>Synchytrium</taxon>
    </lineage>
</organism>
<keyword evidence="2" id="KW-1185">Reference proteome</keyword>
<dbReference type="VEuPathDB" id="FungiDB:SeMB42_g02142"/>
<proteinExistence type="predicted"/>
<comment type="caution">
    <text evidence="1">The sequence shown here is derived from an EMBL/GenBank/DDBJ whole genome shotgun (WGS) entry which is preliminary data.</text>
</comment>
<sequence>MLAQVLEPGINAIVQRKGRKTCSDPYEPLALESRRVCASSSHFDKYVLYFVREEGSYYYIPEMREPI</sequence>
<evidence type="ECO:0000313" key="1">
    <source>
        <dbReference type="EMBL" id="TPX50715.1"/>
    </source>
</evidence>
<dbReference type="AlphaFoldDB" id="A0A507DHC1"/>